<evidence type="ECO:0000256" key="8">
    <source>
        <dbReference type="SAM" id="Phobius"/>
    </source>
</evidence>
<keyword evidence="2" id="KW-0813">Transport</keyword>
<evidence type="ECO:0008006" key="11">
    <source>
        <dbReference type="Google" id="ProtNLM"/>
    </source>
</evidence>
<evidence type="ECO:0000256" key="2">
    <source>
        <dbReference type="ARBA" id="ARBA00022448"/>
    </source>
</evidence>
<dbReference type="Pfam" id="PF04143">
    <property type="entry name" value="Sulf_transp"/>
    <property type="match status" value="1"/>
</dbReference>
<proteinExistence type="predicted"/>
<feature type="transmembrane region" description="Helical" evidence="8">
    <location>
        <begin position="301"/>
        <end position="318"/>
    </location>
</feature>
<dbReference type="EMBL" id="PYSW02000039">
    <property type="protein sequence ID" value="KAG2375220.1"/>
    <property type="molecule type" value="Genomic_DNA"/>
</dbReference>
<sequence length="363" mass="38081">MSSTCISCSPHPLASIIGLPQGFVFGVLLQKSRMSAPENIKNQMALKDWTMMKTFLSASGTSAISFGLLQLFGLATLSPMDINWKGNLIGGALIGAGMTLGGACPGTLLAQIGEGVETAPYSLLGGLLGASAYGVLINQSWAKNILSSVEVKGPHNTLHGLLGKPMWAIAIPLGIAMIGVACGLEKIFPSPKRVESESASTTECMKKRQWSPIWSGIALGSLQIPVNLCVKAYLGTSSAFVTASTFVTKYLPLDQSYFSKYIPNTPKNVWQLVSDLSIIGGSYVSALLGNTRAKSTRALTTQDKMVAIASGFLLLFGARTANGCTSGHGLSQMCQLSFAGFISVASMMICGIGLGVALDKLRK</sequence>
<evidence type="ECO:0000313" key="9">
    <source>
        <dbReference type="EMBL" id="KAG2375220.1"/>
    </source>
</evidence>
<keyword evidence="3" id="KW-1003">Cell membrane</keyword>
<organism evidence="9 10">
    <name type="scientific">Naegleria lovaniensis</name>
    <name type="common">Amoeba</name>
    <dbReference type="NCBI Taxonomy" id="51637"/>
    <lineage>
        <taxon>Eukaryota</taxon>
        <taxon>Discoba</taxon>
        <taxon>Heterolobosea</taxon>
        <taxon>Tetramitia</taxon>
        <taxon>Eutetramitia</taxon>
        <taxon>Vahlkampfiidae</taxon>
        <taxon>Naegleria</taxon>
    </lineage>
</organism>
<keyword evidence="7 8" id="KW-0472">Membrane</keyword>
<dbReference type="RefSeq" id="XP_044544394.1">
    <property type="nucleotide sequence ID" value="XM_044700075.1"/>
</dbReference>
<reference evidence="9 10" key="1">
    <citation type="journal article" date="2018" name="BMC Genomics">
        <title>The genome of Naegleria lovaniensis, the basis for a comparative approach to unravel pathogenicity factors of the human pathogenic amoeba N. fowleri.</title>
        <authorList>
            <person name="Liechti N."/>
            <person name="Schurch N."/>
            <person name="Bruggmann R."/>
            <person name="Wittwer M."/>
        </authorList>
    </citation>
    <scope>NUCLEOTIDE SEQUENCE [LARGE SCALE GENOMIC DNA]</scope>
    <source>
        <strain evidence="9 10">ATCC 30569</strain>
    </source>
</reference>
<feature type="transmembrane region" description="Helical" evidence="8">
    <location>
        <begin position="88"/>
        <end position="109"/>
    </location>
</feature>
<comment type="subcellular location">
    <subcellularLocation>
        <location evidence="1">Cell inner membrane</location>
        <topology evidence="1">Multi-pass membrane protein</topology>
    </subcellularLocation>
</comment>
<keyword evidence="5 8" id="KW-0812">Transmembrane</keyword>
<evidence type="ECO:0000256" key="1">
    <source>
        <dbReference type="ARBA" id="ARBA00004429"/>
    </source>
</evidence>
<keyword evidence="4" id="KW-0997">Cell inner membrane</keyword>
<accession>A0AA88GGU1</accession>
<dbReference type="PANTHER" id="PTHR30574:SF1">
    <property type="entry name" value="SULPHUR TRANSPORT DOMAIN-CONTAINING PROTEIN"/>
    <property type="match status" value="1"/>
</dbReference>
<dbReference type="PANTHER" id="PTHR30574">
    <property type="entry name" value="INNER MEMBRANE PROTEIN YEDE"/>
    <property type="match status" value="1"/>
</dbReference>
<evidence type="ECO:0000256" key="3">
    <source>
        <dbReference type="ARBA" id="ARBA00022475"/>
    </source>
</evidence>
<dbReference type="GeneID" id="68102297"/>
<dbReference type="GO" id="GO:0005886">
    <property type="term" value="C:plasma membrane"/>
    <property type="evidence" value="ECO:0007669"/>
    <property type="project" value="UniProtKB-SubCell"/>
</dbReference>
<evidence type="ECO:0000313" key="10">
    <source>
        <dbReference type="Proteomes" id="UP000816034"/>
    </source>
</evidence>
<evidence type="ECO:0000256" key="5">
    <source>
        <dbReference type="ARBA" id="ARBA00022692"/>
    </source>
</evidence>
<evidence type="ECO:0000256" key="4">
    <source>
        <dbReference type="ARBA" id="ARBA00022519"/>
    </source>
</evidence>
<feature type="transmembrane region" description="Helical" evidence="8">
    <location>
        <begin position="50"/>
        <end position="76"/>
    </location>
</feature>
<gene>
    <name evidence="9" type="ORF">C9374_009843</name>
</gene>
<feature type="transmembrane region" description="Helical" evidence="8">
    <location>
        <begin position="12"/>
        <end position="29"/>
    </location>
</feature>
<evidence type="ECO:0000256" key="6">
    <source>
        <dbReference type="ARBA" id="ARBA00022989"/>
    </source>
</evidence>
<comment type="caution">
    <text evidence="9">The sequence shown here is derived from an EMBL/GenBank/DDBJ whole genome shotgun (WGS) entry which is preliminary data.</text>
</comment>
<dbReference type="InterPro" id="IPR007272">
    <property type="entry name" value="Sulf_transp_TsuA/YedE"/>
</dbReference>
<evidence type="ECO:0000256" key="7">
    <source>
        <dbReference type="ARBA" id="ARBA00023136"/>
    </source>
</evidence>
<feature type="transmembrane region" description="Helical" evidence="8">
    <location>
        <begin position="166"/>
        <end position="184"/>
    </location>
</feature>
<name>A0AA88GGU1_NAELO</name>
<dbReference type="Proteomes" id="UP000816034">
    <property type="component" value="Unassembled WGS sequence"/>
</dbReference>
<feature type="transmembrane region" description="Helical" evidence="8">
    <location>
        <begin position="121"/>
        <end position="141"/>
    </location>
</feature>
<dbReference type="AlphaFoldDB" id="A0AA88GGU1"/>
<protein>
    <recommendedName>
        <fullName evidence="11">Sulphur transport domain-containing protein</fullName>
    </recommendedName>
</protein>
<keyword evidence="10" id="KW-1185">Reference proteome</keyword>
<feature type="transmembrane region" description="Helical" evidence="8">
    <location>
        <begin position="338"/>
        <end position="358"/>
    </location>
</feature>
<keyword evidence="6 8" id="KW-1133">Transmembrane helix</keyword>